<feature type="signal peptide" evidence="1">
    <location>
        <begin position="1"/>
        <end position="22"/>
    </location>
</feature>
<keyword evidence="3" id="KW-1185">Reference proteome</keyword>
<evidence type="ECO:0000313" key="2">
    <source>
        <dbReference type="EnsemblPlants" id="AET1Gv20946100.1"/>
    </source>
</evidence>
<name>A0A452ZW47_AEGTS</name>
<reference evidence="3" key="2">
    <citation type="journal article" date="2017" name="Nat. Plants">
        <title>The Aegilops tauschii genome reveals multiple impacts of transposons.</title>
        <authorList>
            <person name="Zhao G."/>
            <person name="Zou C."/>
            <person name="Li K."/>
            <person name="Wang K."/>
            <person name="Li T."/>
            <person name="Gao L."/>
            <person name="Zhang X."/>
            <person name="Wang H."/>
            <person name="Yang Z."/>
            <person name="Liu X."/>
            <person name="Jiang W."/>
            <person name="Mao L."/>
            <person name="Kong X."/>
            <person name="Jiao Y."/>
            <person name="Jia J."/>
        </authorList>
    </citation>
    <scope>NUCLEOTIDE SEQUENCE [LARGE SCALE GENOMIC DNA]</scope>
    <source>
        <strain evidence="3">cv. AL8/78</strain>
    </source>
</reference>
<organism evidence="2 3">
    <name type="scientific">Aegilops tauschii subsp. strangulata</name>
    <name type="common">Goatgrass</name>
    <dbReference type="NCBI Taxonomy" id="200361"/>
    <lineage>
        <taxon>Eukaryota</taxon>
        <taxon>Viridiplantae</taxon>
        <taxon>Streptophyta</taxon>
        <taxon>Embryophyta</taxon>
        <taxon>Tracheophyta</taxon>
        <taxon>Spermatophyta</taxon>
        <taxon>Magnoliopsida</taxon>
        <taxon>Liliopsida</taxon>
        <taxon>Poales</taxon>
        <taxon>Poaceae</taxon>
        <taxon>BOP clade</taxon>
        <taxon>Pooideae</taxon>
        <taxon>Triticodae</taxon>
        <taxon>Triticeae</taxon>
        <taxon>Triticinae</taxon>
        <taxon>Aegilops</taxon>
    </lineage>
</organism>
<reference evidence="2" key="4">
    <citation type="submission" date="2019-03" db="UniProtKB">
        <authorList>
            <consortium name="EnsemblPlants"/>
        </authorList>
    </citation>
    <scope>IDENTIFICATION</scope>
</reference>
<keyword evidence="1" id="KW-0732">Signal</keyword>
<dbReference type="AlphaFoldDB" id="A0A452ZW47"/>
<feature type="chain" id="PRO_5019177442" evidence="1">
    <location>
        <begin position="23"/>
        <end position="71"/>
    </location>
</feature>
<dbReference type="Gramene" id="AET1Gv20946100.1">
    <property type="protein sequence ID" value="AET1Gv20946100.1"/>
    <property type="gene ID" value="AET1Gv20946100"/>
</dbReference>
<proteinExistence type="predicted"/>
<dbReference type="EnsemblPlants" id="AET1Gv20946100.1">
    <property type="protein sequence ID" value="AET1Gv20946100.1"/>
    <property type="gene ID" value="AET1Gv20946100"/>
</dbReference>
<reference evidence="3" key="1">
    <citation type="journal article" date="2014" name="Science">
        <title>Ancient hybridizations among the ancestral genomes of bread wheat.</title>
        <authorList>
            <consortium name="International Wheat Genome Sequencing Consortium,"/>
            <person name="Marcussen T."/>
            <person name="Sandve S.R."/>
            <person name="Heier L."/>
            <person name="Spannagl M."/>
            <person name="Pfeifer M."/>
            <person name="Jakobsen K.S."/>
            <person name="Wulff B.B."/>
            <person name="Steuernagel B."/>
            <person name="Mayer K.F."/>
            <person name="Olsen O.A."/>
        </authorList>
    </citation>
    <scope>NUCLEOTIDE SEQUENCE [LARGE SCALE GENOMIC DNA]</scope>
    <source>
        <strain evidence="3">cv. AL8/78</strain>
    </source>
</reference>
<dbReference type="Proteomes" id="UP000015105">
    <property type="component" value="Chromosome 1D"/>
</dbReference>
<protein>
    <submittedName>
        <fullName evidence="2">Uncharacterized protein</fullName>
    </submittedName>
</protein>
<accession>A0A452ZW47</accession>
<evidence type="ECO:0000256" key="1">
    <source>
        <dbReference type="SAM" id="SignalP"/>
    </source>
</evidence>
<evidence type="ECO:0000313" key="3">
    <source>
        <dbReference type="Proteomes" id="UP000015105"/>
    </source>
</evidence>
<reference evidence="2" key="3">
    <citation type="journal article" date="2017" name="Nature">
        <title>Genome sequence of the progenitor of the wheat D genome Aegilops tauschii.</title>
        <authorList>
            <person name="Luo M.C."/>
            <person name="Gu Y.Q."/>
            <person name="Puiu D."/>
            <person name="Wang H."/>
            <person name="Twardziok S.O."/>
            <person name="Deal K.R."/>
            <person name="Huo N."/>
            <person name="Zhu T."/>
            <person name="Wang L."/>
            <person name="Wang Y."/>
            <person name="McGuire P.E."/>
            <person name="Liu S."/>
            <person name="Long H."/>
            <person name="Ramasamy R.K."/>
            <person name="Rodriguez J.C."/>
            <person name="Van S.L."/>
            <person name="Yuan L."/>
            <person name="Wang Z."/>
            <person name="Xia Z."/>
            <person name="Xiao L."/>
            <person name="Anderson O.D."/>
            <person name="Ouyang S."/>
            <person name="Liang Y."/>
            <person name="Zimin A.V."/>
            <person name="Pertea G."/>
            <person name="Qi P."/>
            <person name="Bennetzen J.L."/>
            <person name="Dai X."/>
            <person name="Dawson M.W."/>
            <person name="Muller H.G."/>
            <person name="Kugler K."/>
            <person name="Rivarola-Duarte L."/>
            <person name="Spannagl M."/>
            <person name="Mayer K.F.X."/>
            <person name="Lu F.H."/>
            <person name="Bevan M.W."/>
            <person name="Leroy P."/>
            <person name="Li P."/>
            <person name="You F.M."/>
            <person name="Sun Q."/>
            <person name="Liu Z."/>
            <person name="Lyons E."/>
            <person name="Wicker T."/>
            <person name="Salzberg S.L."/>
            <person name="Devos K.M."/>
            <person name="Dvorak J."/>
        </authorList>
    </citation>
    <scope>NUCLEOTIDE SEQUENCE [LARGE SCALE GENOMIC DNA]</scope>
    <source>
        <strain evidence="2">cv. AL8/78</strain>
    </source>
</reference>
<sequence>MWNPLWVLRPWLLLLLLQLAIGSMEAVAPSPPVPSFVTNPLLRTGYHFQPPKNWINGNLLPRNLSDCSPAC</sequence>
<reference evidence="2" key="5">
    <citation type="journal article" date="2021" name="G3 (Bethesda)">
        <title>Aegilops tauschii genome assembly Aet v5.0 features greater sequence contiguity and improved annotation.</title>
        <authorList>
            <person name="Wang L."/>
            <person name="Zhu T."/>
            <person name="Rodriguez J.C."/>
            <person name="Deal K.R."/>
            <person name="Dubcovsky J."/>
            <person name="McGuire P.E."/>
            <person name="Lux T."/>
            <person name="Spannagl M."/>
            <person name="Mayer K.F.X."/>
            <person name="Baldrich P."/>
            <person name="Meyers B.C."/>
            <person name="Huo N."/>
            <person name="Gu Y.Q."/>
            <person name="Zhou H."/>
            <person name="Devos K.M."/>
            <person name="Bennetzen J.L."/>
            <person name="Unver T."/>
            <person name="Budak H."/>
            <person name="Gulick P.J."/>
            <person name="Galiba G."/>
            <person name="Kalapos B."/>
            <person name="Nelson D.R."/>
            <person name="Li P."/>
            <person name="You F.M."/>
            <person name="Luo M.C."/>
            <person name="Dvorak J."/>
        </authorList>
    </citation>
    <scope>NUCLEOTIDE SEQUENCE [LARGE SCALE GENOMIC DNA]</scope>
    <source>
        <strain evidence="2">cv. AL8/78</strain>
    </source>
</reference>